<keyword evidence="5" id="KW-1185">Reference proteome</keyword>
<proteinExistence type="inferred from homology"/>
<sequence>MKLTDVATSADLLTTPTPALLLDRARLERNIARMSAHVARLGVRLRPHIKTHKCPTIARLQTAGQFGGITISTLAEGFAFAAAGFDDLLYAVPIEPGKFERVCRLARQVRRLAVITDDPAIPPGLAAAAQEAGIHLDVLIEIDCGDGRTGLPWDATDRIGDVARAIAASASLALAGLLTHAGHAYAARTTDERQTIARLECDRLRQVADELERKGFPIACISIGSTPTITALDTPLPPKVEVRPGNYVFFDAFQAQCGVCTFDDCALTVLTAVVHRSDDRIVVDAGAIALSKDIGAPDFFPRSGYGLVGDLEGCPLGLRVAAVSQEHGKIPLPDATWRSRFPVGTRLRIAVNHSCLTAAQHADYLVVTDGRIHDRWPMARGW</sequence>
<reference evidence="4 5" key="1">
    <citation type="submission" date="2021-03" db="EMBL/GenBank/DDBJ databases">
        <title>Genomic and phenotypic characterization of Chloracidobacterium isolates provides evidence for multiple species.</title>
        <authorList>
            <person name="Saini M.K."/>
            <person name="Costas A.M.G."/>
            <person name="Tank M."/>
            <person name="Bryant D.A."/>
        </authorList>
    </citation>
    <scope>NUCLEOTIDE SEQUENCE [LARGE SCALE GENOMIC DNA]</scope>
    <source>
        <strain evidence="4 5">BV2-C</strain>
    </source>
</reference>
<evidence type="ECO:0000313" key="5">
    <source>
        <dbReference type="Proteomes" id="UP000676506"/>
    </source>
</evidence>
<dbReference type="InterPro" id="IPR029066">
    <property type="entry name" value="PLP-binding_barrel"/>
</dbReference>
<evidence type="ECO:0000256" key="2">
    <source>
        <dbReference type="ARBA" id="ARBA00023239"/>
    </source>
</evidence>
<dbReference type="InterPro" id="IPR051466">
    <property type="entry name" value="D-amino_acid_metab_enzyme"/>
</dbReference>
<protein>
    <submittedName>
        <fullName evidence="4">Alanine racemase</fullName>
        <ecNumber evidence="4">5.1.1.1</ecNumber>
    </submittedName>
</protein>
<dbReference type="Pfam" id="PF01168">
    <property type="entry name" value="Ala_racemase_N"/>
    <property type="match status" value="1"/>
</dbReference>
<dbReference type="InterPro" id="IPR026956">
    <property type="entry name" value="D-ser_dehydrat-like_dom"/>
</dbReference>
<dbReference type="GO" id="GO:0008784">
    <property type="term" value="F:alanine racemase activity"/>
    <property type="evidence" value="ECO:0007669"/>
    <property type="project" value="UniProtKB-EC"/>
</dbReference>
<keyword evidence="4" id="KW-0413">Isomerase</keyword>
<keyword evidence="2" id="KW-0456">Lyase</keyword>
<dbReference type="Proteomes" id="UP000676506">
    <property type="component" value="Chromosome 2"/>
</dbReference>
<dbReference type="PANTHER" id="PTHR28004:SF2">
    <property type="entry name" value="D-SERINE DEHYDRATASE"/>
    <property type="match status" value="1"/>
</dbReference>
<dbReference type="InterPro" id="IPR001608">
    <property type="entry name" value="Ala_racemase_N"/>
</dbReference>
<evidence type="ECO:0000256" key="1">
    <source>
        <dbReference type="ARBA" id="ARBA00005323"/>
    </source>
</evidence>
<gene>
    <name evidence="4" type="ORF">J8C06_11695</name>
</gene>
<comment type="similarity">
    <text evidence="1">Belongs to the DSD1 family.</text>
</comment>
<dbReference type="Gene3D" id="3.20.20.10">
    <property type="entry name" value="Alanine racemase"/>
    <property type="match status" value="1"/>
</dbReference>
<dbReference type="Pfam" id="PF14031">
    <property type="entry name" value="D-ser_dehydrat"/>
    <property type="match status" value="1"/>
</dbReference>
<dbReference type="EC" id="5.1.1.1" evidence="4"/>
<accession>A0ABX8BBZ0</accession>
<dbReference type="EMBL" id="CP072649">
    <property type="protein sequence ID" value="QUW04452.1"/>
    <property type="molecule type" value="Genomic_DNA"/>
</dbReference>
<dbReference type="PANTHER" id="PTHR28004">
    <property type="entry name" value="ZGC:162816-RELATED"/>
    <property type="match status" value="1"/>
</dbReference>
<dbReference type="SUPFAM" id="SSF51419">
    <property type="entry name" value="PLP-binding barrel"/>
    <property type="match status" value="1"/>
</dbReference>
<evidence type="ECO:0000313" key="4">
    <source>
        <dbReference type="EMBL" id="QUW04452.1"/>
    </source>
</evidence>
<dbReference type="Gene3D" id="2.40.37.20">
    <property type="entry name" value="D-serine dehydratase-like domain"/>
    <property type="match status" value="1"/>
</dbReference>
<evidence type="ECO:0000259" key="3">
    <source>
        <dbReference type="SMART" id="SM01119"/>
    </source>
</evidence>
<feature type="domain" description="D-serine dehydratase-like" evidence="3">
    <location>
        <begin position="266"/>
        <end position="368"/>
    </location>
</feature>
<dbReference type="InterPro" id="IPR042208">
    <property type="entry name" value="D-ser_dehydrat-like_sf"/>
</dbReference>
<dbReference type="RefSeq" id="WP_211430341.1">
    <property type="nucleotide sequence ID" value="NZ_CP072649.1"/>
</dbReference>
<organism evidence="4 5">
    <name type="scientific">Chloracidobacterium validum</name>
    <dbReference type="NCBI Taxonomy" id="2821543"/>
    <lineage>
        <taxon>Bacteria</taxon>
        <taxon>Pseudomonadati</taxon>
        <taxon>Acidobacteriota</taxon>
        <taxon>Terriglobia</taxon>
        <taxon>Terriglobales</taxon>
        <taxon>Acidobacteriaceae</taxon>
        <taxon>Chloracidobacterium</taxon>
    </lineage>
</organism>
<name>A0ABX8BBZ0_9BACT</name>
<dbReference type="SMART" id="SM01119">
    <property type="entry name" value="D-ser_dehydrat"/>
    <property type="match status" value="1"/>
</dbReference>